<evidence type="ECO:0000313" key="2">
    <source>
        <dbReference type="Proteomes" id="UP000307657"/>
    </source>
</evidence>
<protein>
    <submittedName>
        <fullName evidence="1">Uncharacterized protein</fullName>
    </submittedName>
</protein>
<dbReference type="OrthoDB" id="880459at2"/>
<proteinExistence type="predicted"/>
<gene>
    <name evidence="1" type="ORF">E5167_02180</name>
</gene>
<dbReference type="AlphaFoldDB" id="A0A4U0F1F0"/>
<accession>A0A4U0F1F0</accession>
<dbReference type="RefSeq" id="WP_136840571.1">
    <property type="nucleotide sequence ID" value="NZ_SUPL01000001.1"/>
</dbReference>
<keyword evidence="2" id="KW-1185">Reference proteome</keyword>
<dbReference type="Proteomes" id="UP000307657">
    <property type="component" value="Unassembled WGS sequence"/>
</dbReference>
<comment type="caution">
    <text evidence="1">The sequence shown here is derived from an EMBL/GenBank/DDBJ whole genome shotgun (WGS) entry which is preliminary data.</text>
</comment>
<evidence type="ECO:0000313" key="1">
    <source>
        <dbReference type="EMBL" id="TJY38088.1"/>
    </source>
</evidence>
<dbReference type="EMBL" id="SUPL01000001">
    <property type="protein sequence ID" value="TJY38088.1"/>
    <property type="molecule type" value="Genomic_DNA"/>
</dbReference>
<name>A0A4U0F1F0_9FLAO</name>
<reference evidence="1 2" key="1">
    <citation type="submission" date="2019-04" db="EMBL/GenBank/DDBJ databases">
        <title>Lacinutrix sp. nov., isolated from marine water.</title>
        <authorList>
            <person name="Kim W."/>
        </authorList>
    </citation>
    <scope>NUCLEOTIDE SEQUENCE [LARGE SCALE GENOMIC DNA]</scope>
    <source>
        <strain evidence="1 2">CAU 1491</strain>
    </source>
</reference>
<organism evidence="1 2">
    <name type="scientific">Pontimicrobium aquaticum</name>
    <dbReference type="NCBI Taxonomy" id="2565367"/>
    <lineage>
        <taxon>Bacteria</taxon>
        <taxon>Pseudomonadati</taxon>
        <taxon>Bacteroidota</taxon>
        <taxon>Flavobacteriia</taxon>
        <taxon>Flavobacteriales</taxon>
        <taxon>Flavobacteriaceae</taxon>
        <taxon>Pontimicrobium</taxon>
    </lineage>
</organism>
<sequence length="152" mass="17225">MKSLIILLSLIFIPKQCNTVSSNYTELQKRQETITITYQAVSRGFFEEISISSDSITISNNINRKNVKTYNSSIEDWNTCLELLSKIKINGLSILKAPTTFRYADGAAHATLIIKDGDKEIRSSEFDHGHPPQEIKELVEKLQSFKKLSSKQ</sequence>